<dbReference type="Pfam" id="PF00005">
    <property type="entry name" value="ABC_tran"/>
    <property type="match status" value="2"/>
</dbReference>
<evidence type="ECO:0000256" key="1">
    <source>
        <dbReference type="ARBA" id="ARBA00022741"/>
    </source>
</evidence>
<dbReference type="GO" id="GO:0016887">
    <property type="term" value="F:ATP hydrolysis activity"/>
    <property type="evidence" value="ECO:0007669"/>
    <property type="project" value="InterPro"/>
</dbReference>
<dbReference type="SMART" id="SM00382">
    <property type="entry name" value="AAA"/>
    <property type="match status" value="2"/>
</dbReference>
<dbReference type="PROSITE" id="PS00211">
    <property type="entry name" value="ABC_TRANSPORTER_1"/>
    <property type="match status" value="1"/>
</dbReference>
<dbReference type="InterPro" id="IPR003593">
    <property type="entry name" value="AAA+_ATPase"/>
</dbReference>
<name>A0A9W7DU83_9STRA</name>
<dbReference type="PRINTS" id="PR01868">
    <property type="entry name" value="ABCEFAMILY"/>
</dbReference>
<evidence type="ECO:0000313" key="6">
    <source>
        <dbReference type="Proteomes" id="UP001162640"/>
    </source>
</evidence>
<organism evidence="5 6">
    <name type="scientific">Triparma laevis f. inornata</name>
    <dbReference type="NCBI Taxonomy" id="1714386"/>
    <lineage>
        <taxon>Eukaryota</taxon>
        <taxon>Sar</taxon>
        <taxon>Stramenopiles</taxon>
        <taxon>Ochrophyta</taxon>
        <taxon>Bolidophyceae</taxon>
        <taxon>Parmales</taxon>
        <taxon>Triparmaceae</taxon>
        <taxon>Triparma</taxon>
    </lineage>
</organism>
<dbReference type="Proteomes" id="UP001162640">
    <property type="component" value="Unassembled WGS sequence"/>
</dbReference>
<dbReference type="InterPro" id="IPR013283">
    <property type="entry name" value="RLI1"/>
</dbReference>
<reference evidence="6" key="1">
    <citation type="journal article" date="2023" name="Commun. Biol.">
        <title>Genome analysis of Parmales, the sister group of diatoms, reveals the evolutionary specialization of diatoms from phago-mixotrophs to photoautotrophs.</title>
        <authorList>
            <person name="Ban H."/>
            <person name="Sato S."/>
            <person name="Yoshikawa S."/>
            <person name="Yamada K."/>
            <person name="Nakamura Y."/>
            <person name="Ichinomiya M."/>
            <person name="Sato N."/>
            <person name="Blanc-Mathieu R."/>
            <person name="Endo H."/>
            <person name="Kuwata A."/>
            <person name="Ogata H."/>
        </authorList>
    </citation>
    <scope>NUCLEOTIDE SEQUENCE [LARGE SCALE GENOMIC DNA]</scope>
</reference>
<feature type="domain" description="ABC transporter" evidence="4">
    <location>
        <begin position="412"/>
        <end position="654"/>
    </location>
</feature>
<keyword evidence="2" id="KW-0067">ATP-binding</keyword>
<dbReference type="PANTHER" id="PTHR19248">
    <property type="entry name" value="ATP-BINDING TRANSPORT PROTEIN-RELATED"/>
    <property type="match status" value="1"/>
</dbReference>
<keyword evidence="1" id="KW-0547">Nucleotide-binding</keyword>
<proteinExistence type="predicted"/>
<evidence type="ECO:0000313" key="5">
    <source>
        <dbReference type="EMBL" id="GMH55112.1"/>
    </source>
</evidence>
<accession>A0A9W7DU83</accession>
<sequence>MSKFVRKKATGDEVEKRIVIIDPDKCKPNSAAYAYLKRHAKTCSKGHCIQVEKKTVVISELACATCVNRAKQCPGEAVSVVKLPANLETDTTHRYGPNSFKIHGLPHPRPGCVLGLLGTNGIGKSTALKILSGTLKPNLGNFLSPAEWQEIVTYYRGSDLQNYFTRVLENQLKVAVKPQLDAAFQRRLRGKKVKDMIKHRDERNKMDEICASLDLMHLMERDVGKLSGGELQRFVVACTLVKDADVYMFDEATSFLDVKQRLQVTEAIRALCEKNMWEGGEQAAMSKYVVVVEHDLAILDYMSDFVQCLYGSPGAYGVVTKRSNVRNGINQFLAGYIEQENMRFRNHALTFKVAATDFFVNDEVGGELEEGQQQAAVVGKMGTIRYPAMSKTYSTVGKGEEVRRCEERSDELQTLTFALAKPDSKPGSSFTLNIEAGDFRDGEVIALMGENGCGKTTFMELLAGNTKDQRGKESTIGSNADGADADTANPSLASLGVSYKTQNNNPKHRRFEGTVRDLLEETINSSLSDRLFRLLVVRALQVEELEDLKVSSLSGGEMQRLAITICLGTPASVYLIDEPSAGLDCEQRVIAAKVMKRWIVNHMGKTCFLVEHDFVMATAMADRVIVYEGIPGVECTATAPRNVNEGFNNFLKRLDVTFRRDPINFRPRINKKNSRKDQEQKAAGCYFLFDDDGED</sequence>
<dbReference type="PROSITE" id="PS50893">
    <property type="entry name" value="ABC_TRANSPORTER_2"/>
    <property type="match status" value="2"/>
</dbReference>
<dbReference type="InterPro" id="IPR017871">
    <property type="entry name" value="ABC_transporter-like_CS"/>
</dbReference>
<gene>
    <name evidence="5" type="ORF">TL16_g01824</name>
</gene>
<evidence type="ECO:0000256" key="2">
    <source>
        <dbReference type="ARBA" id="ARBA00022840"/>
    </source>
</evidence>
<feature type="region of interest" description="Disordered" evidence="3">
    <location>
        <begin position="465"/>
        <end position="487"/>
    </location>
</feature>
<dbReference type="SUPFAM" id="SSF52540">
    <property type="entry name" value="P-loop containing nucleoside triphosphate hydrolases"/>
    <property type="match status" value="2"/>
</dbReference>
<dbReference type="InterPro" id="IPR027417">
    <property type="entry name" value="P-loop_NTPase"/>
</dbReference>
<dbReference type="InterPro" id="IPR003439">
    <property type="entry name" value="ABC_transporter-like_ATP-bd"/>
</dbReference>
<evidence type="ECO:0000259" key="4">
    <source>
        <dbReference type="PROSITE" id="PS50893"/>
    </source>
</evidence>
<protein>
    <recommendedName>
        <fullName evidence="4">ABC transporter domain-containing protein</fullName>
    </recommendedName>
</protein>
<evidence type="ECO:0000256" key="3">
    <source>
        <dbReference type="SAM" id="MobiDB-lite"/>
    </source>
</evidence>
<dbReference type="GO" id="GO:0005524">
    <property type="term" value="F:ATP binding"/>
    <property type="evidence" value="ECO:0007669"/>
    <property type="project" value="UniProtKB-KW"/>
</dbReference>
<dbReference type="EMBL" id="BLQM01000042">
    <property type="protein sequence ID" value="GMH55112.1"/>
    <property type="molecule type" value="Genomic_DNA"/>
</dbReference>
<comment type="caution">
    <text evidence="5">The sequence shown here is derived from an EMBL/GenBank/DDBJ whole genome shotgun (WGS) entry which is preliminary data.</text>
</comment>
<dbReference type="AlphaFoldDB" id="A0A9W7DU83"/>
<feature type="domain" description="ABC transporter" evidence="4">
    <location>
        <begin position="81"/>
        <end position="336"/>
    </location>
</feature>
<dbReference type="Gene3D" id="3.40.50.300">
    <property type="entry name" value="P-loop containing nucleotide triphosphate hydrolases"/>
    <property type="match status" value="2"/>
</dbReference>